<keyword evidence="6 8" id="KW-0472">Membrane</keyword>
<dbReference type="GO" id="GO:0006952">
    <property type="term" value="P:defense response"/>
    <property type="evidence" value="ECO:0007669"/>
    <property type="project" value="UniProtKB-KW"/>
</dbReference>
<evidence type="ECO:0000256" key="4">
    <source>
        <dbReference type="ARBA" id="ARBA00022821"/>
    </source>
</evidence>
<dbReference type="PANTHER" id="PTHR31942:SF77">
    <property type="entry name" value="MLO-LIKE PROTEIN 14"/>
    <property type="match status" value="1"/>
</dbReference>
<evidence type="ECO:0000256" key="5">
    <source>
        <dbReference type="ARBA" id="ARBA00022989"/>
    </source>
</evidence>
<keyword evidence="4" id="KW-0611">Plant defense</keyword>
<evidence type="ECO:0008006" key="11">
    <source>
        <dbReference type="Google" id="ProtNLM"/>
    </source>
</evidence>
<evidence type="ECO:0000256" key="7">
    <source>
        <dbReference type="ARBA" id="ARBA00023265"/>
    </source>
</evidence>
<feature type="transmembrane region" description="Helical" evidence="8">
    <location>
        <begin position="262"/>
        <end position="287"/>
    </location>
</feature>
<dbReference type="GO" id="GO:0016020">
    <property type="term" value="C:membrane"/>
    <property type="evidence" value="ECO:0007669"/>
    <property type="project" value="UniProtKB-SubCell"/>
</dbReference>
<name>A0A8J5BIC9_ZINOF</name>
<keyword evidence="3 8" id="KW-0812">Transmembrane</keyword>
<dbReference type="EMBL" id="JACMSC010000020">
    <property type="protein sequence ID" value="KAG6472666.1"/>
    <property type="molecule type" value="Genomic_DNA"/>
</dbReference>
<evidence type="ECO:0000256" key="1">
    <source>
        <dbReference type="ARBA" id="ARBA00004141"/>
    </source>
</evidence>
<evidence type="ECO:0000313" key="9">
    <source>
        <dbReference type="EMBL" id="KAG6472666.1"/>
    </source>
</evidence>
<gene>
    <name evidence="9" type="ORF">ZIOFF_070141</name>
</gene>
<evidence type="ECO:0000256" key="3">
    <source>
        <dbReference type="ARBA" id="ARBA00022692"/>
    </source>
</evidence>
<reference evidence="9 10" key="1">
    <citation type="submission" date="2020-08" db="EMBL/GenBank/DDBJ databases">
        <title>Plant Genome Project.</title>
        <authorList>
            <person name="Zhang R.-G."/>
        </authorList>
    </citation>
    <scope>NUCLEOTIDE SEQUENCE [LARGE SCALE GENOMIC DNA]</scope>
    <source>
        <tissue evidence="9">Rhizome</tissue>
    </source>
</reference>
<feature type="transmembrane region" description="Helical" evidence="8">
    <location>
        <begin position="12"/>
        <end position="33"/>
    </location>
</feature>
<dbReference type="PANTHER" id="PTHR31942">
    <property type="entry name" value="MLO-LIKE PROTEIN 1"/>
    <property type="match status" value="1"/>
</dbReference>
<keyword evidence="7" id="KW-0568">Pathogenesis-related protein</keyword>
<accession>A0A8J5BIC9</accession>
<evidence type="ECO:0000256" key="8">
    <source>
        <dbReference type="SAM" id="Phobius"/>
    </source>
</evidence>
<comment type="similarity">
    <text evidence="2">Belongs to the MLO family.</text>
</comment>
<comment type="caution">
    <text evidence="9">The sequence shown here is derived from an EMBL/GenBank/DDBJ whole genome shotgun (WGS) entry which is preliminary data.</text>
</comment>
<keyword evidence="5 8" id="KW-1133">Transmembrane helix</keyword>
<dbReference type="Pfam" id="PF03094">
    <property type="entry name" value="Mlo"/>
    <property type="match status" value="1"/>
</dbReference>
<organism evidence="9 10">
    <name type="scientific">Zingiber officinale</name>
    <name type="common">Ginger</name>
    <name type="synonym">Amomum zingiber</name>
    <dbReference type="NCBI Taxonomy" id="94328"/>
    <lineage>
        <taxon>Eukaryota</taxon>
        <taxon>Viridiplantae</taxon>
        <taxon>Streptophyta</taxon>
        <taxon>Embryophyta</taxon>
        <taxon>Tracheophyta</taxon>
        <taxon>Spermatophyta</taxon>
        <taxon>Magnoliopsida</taxon>
        <taxon>Liliopsida</taxon>
        <taxon>Zingiberales</taxon>
        <taxon>Zingiberaceae</taxon>
        <taxon>Zingiber</taxon>
    </lineage>
</organism>
<evidence type="ECO:0000313" key="10">
    <source>
        <dbReference type="Proteomes" id="UP000734854"/>
    </source>
</evidence>
<feature type="transmembrane region" description="Helical" evidence="8">
    <location>
        <begin position="165"/>
        <end position="186"/>
    </location>
</feature>
<dbReference type="InterPro" id="IPR004326">
    <property type="entry name" value="Mlo"/>
</dbReference>
<dbReference type="AlphaFoldDB" id="A0A8J5BIC9"/>
<dbReference type="Proteomes" id="UP000734854">
    <property type="component" value="Unassembled WGS sequence"/>
</dbReference>
<protein>
    <recommendedName>
        <fullName evidence="11">MLO-like protein</fullName>
    </recommendedName>
</protein>
<keyword evidence="10" id="KW-1185">Reference proteome</keyword>
<proteinExistence type="inferred from homology"/>
<sequence>MSTIVPETRSLALTPTWSVAAVLTIFVAVSLLVERSIHRLSKWLKKTRRNPLFEALEKMKEELMLLGFISLLLTATSRSISKICINSKFYSGKFSPCTRAEVDDTVKTENGPAKEHKLLGIFHHLSIKSTLSEHNPKTCSEACLLIRLGHEPFVSYEGLEQLHRFIFVMAITHVLYSCLTMLLAIVKIHTWRNWEEEARRDQYDSYGAEITRALTMRRQSSFMKIHSSNSWSRNSFVIWVFMDDRLVSFVNLESRSYGLTTLPFVGVLSWNFYFFPHWLTVSLMYVWQNHNLTPRYDFHSYMIRSMEEEFKRIVGVRSDE</sequence>
<evidence type="ECO:0000256" key="2">
    <source>
        <dbReference type="ARBA" id="ARBA00006574"/>
    </source>
</evidence>
<evidence type="ECO:0000256" key="6">
    <source>
        <dbReference type="ARBA" id="ARBA00023136"/>
    </source>
</evidence>
<comment type="subcellular location">
    <subcellularLocation>
        <location evidence="1">Membrane</location>
        <topology evidence="1">Multi-pass membrane protein</topology>
    </subcellularLocation>
</comment>